<dbReference type="EMBL" id="CABFNP030000511">
    <property type="protein sequence ID" value="CAI6031294.1"/>
    <property type="molecule type" value="Genomic_DNA"/>
</dbReference>
<protein>
    <submittedName>
        <fullName evidence="1">Uncharacterized protein</fullName>
    </submittedName>
</protein>
<accession>A0AA35LQY7</accession>
<evidence type="ECO:0000313" key="1">
    <source>
        <dbReference type="EMBL" id="CAI6031294.1"/>
    </source>
</evidence>
<reference evidence="1" key="1">
    <citation type="submission" date="2023-01" db="EMBL/GenBank/DDBJ databases">
        <authorList>
            <person name="Piombo E."/>
        </authorList>
    </citation>
    <scope>NUCLEOTIDE SEQUENCE</scope>
</reference>
<keyword evidence="2" id="KW-1185">Reference proteome</keyword>
<dbReference type="Proteomes" id="UP001160390">
    <property type="component" value="Unassembled WGS sequence"/>
</dbReference>
<sequence>MGQDILLDLVVIREGSQCRAERRRRPAIQPSNSHERHTYDAFTRHHGLGDMSPQDRVNSIIEIPQGKLITELTGELISLGTVVNGDIIPRRVAYSEVNGSIKFPYPGSKWCKRSYVTDCGLDMSEFL</sequence>
<comment type="caution">
    <text evidence="1">The sequence shown here is derived from an EMBL/GenBank/DDBJ whole genome shotgun (WGS) entry which is preliminary data.</text>
</comment>
<name>A0AA35LQY7_9HYPO</name>
<evidence type="ECO:0000313" key="2">
    <source>
        <dbReference type="Proteomes" id="UP001160390"/>
    </source>
</evidence>
<organism evidence="1 2">
    <name type="scientific">Clonostachys chloroleuca</name>
    <dbReference type="NCBI Taxonomy" id="1926264"/>
    <lineage>
        <taxon>Eukaryota</taxon>
        <taxon>Fungi</taxon>
        <taxon>Dikarya</taxon>
        <taxon>Ascomycota</taxon>
        <taxon>Pezizomycotina</taxon>
        <taxon>Sordariomycetes</taxon>
        <taxon>Hypocreomycetidae</taxon>
        <taxon>Hypocreales</taxon>
        <taxon>Bionectriaceae</taxon>
        <taxon>Clonostachys</taxon>
    </lineage>
</organism>
<dbReference type="AlphaFoldDB" id="A0AA35LQY7"/>
<gene>
    <name evidence="1" type="ORF">CCHLO57077_00010910</name>
</gene>
<proteinExistence type="predicted"/>